<dbReference type="Pfam" id="PF20249">
    <property type="entry name" value="VasX_N"/>
    <property type="match status" value="1"/>
</dbReference>
<proteinExistence type="predicted"/>
<reference evidence="3" key="1">
    <citation type="submission" date="2019-06" db="EMBL/GenBank/DDBJ databases">
        <authorList>
            <person name="Murdoch R.W."/>
            <person name="Fathepure B."/>
        </authorList>
    </citation>
    <scope>NUCLEOTIDE SEQUENCE</scope>
</reference>
<dbReference type="InterPro" id="IPR046864">
    <property type="entry name" value="VasX_N"/>
</dbReference>
<evidence type="ECO:0000313" key="3">
    <source>
        <dbReference type="EMBL" id="QEA05050.1"/>
    </source>
</evidence>
<feature type="transmembrane region" description="Helical" evidence="1">
    <location>
        <begin position="828"/>
        <end position="853"/>
    </location>
</feature>
<organism evidence="3">
    <name type="scientific">uncultured organism</name>
    <dbReference type="NCBI Taxonomy" id="155900"/>
    <lineage>
        <taxon>unclassified sequences</taxon>
        <taxon>environmental samples</taxon>
    </lineage>
</organism>
<keyword evidence="1" id="KW-0812">Transmembrane</keyword>
<name>A0A5B8R8L1_9ZZZZ</name>
<evidence type="ECO:0000256" key="1">
    <source>
        <dbReference type="SAM" id="Phobius"/>
    </source>
</evidence>
<dbReference type="CDD" id="cd20707">
    <property type="entry name" value="MIX_III"/>
    <property type="match status" value="1"/>
</dbReference>
<gene>
    <name evidence="3" type="ORF">KBTEX_01369</name>
</gene>
<dbReference type="InterPro" id="IPR048126">
    <property type="entry name" value="Toxin_VasX"/>
</dbReference>
<sequence>MTAFIDPGDVVDMVDRYTAAGTRTYECPFCERVGLPILPVRYAVVDPPDGGEGLELPQPMLVHAATHFPPLEQSRYGLRLLREGYLYLFDATRERWQAWMITSDARLCEFPPLGRAPTAAENAHVTTPCNVTARNYSSLFITIPEAREAGWVYLAYSDHLWSAATLETMAANRDNLRDRCMQAFDVGSWLARQHGISATSPDDIATCVPEFAATDGGTQSQGDCYPGPGVTARAFHDAGQLRERMNWTVRDTPEFIDKGALLAIEDPIGITTALNQFRNNAAERLQAYTHSEAVFEKKATSELITGFRRIKAERAGRRADANVERIRNAPPVDLNLRAARDFEARPAAEQAALLDRMPAWQRERLARARAELAERRAQRPDNAEAYHERTVELSWADYLECYDEAARQAFEAQYEKHCRPLRDAVTVRARDHAQWLSGGDFTAALMTYDTTLSGDGEAYEAAVAAAFTGTSATGEGREVLSGILDRPLHDPGSFIWRALFLNQQSLLERIEAYVSGAAQWGSQIYGPLSGLLEKTPANRTPLENLIADVVGIMASRLGAVEATHIANDRLARLWQAVGWARYRIRTALHFFPADAGQLAEVYEDSLWREEVAIQAMRGNRQGLVPQHPVEPPRNDSVRGMLWAMIPDDAHPPGPALLELDREAALRRLRARLNRTLTPDTWGGLFAVGLELINAWAVITTLGDGDEDDAVSAERVSALVATGGALTSALASVARDILFKTAAPGSPLFNALTWLVGIGAAVASWIGGYWAFVEGIRAKDENEGTMAALYLSTAALSTVFGITSLWASAQTVSTSSGSTAMIGRFLISRGGWAAVSSYLGWVLLGVGVLTWSLAPDGLEKWLRRCVFGTGDAPRFEDLQAALDELEDLGYIRQRHD</sequence>
<accession>A0A5B8R8L1</accession>
<feature type="transmembrane region" description="Helical" evidence="1">
    <location>
        <begin position="784"/>
        <end position="808"/>
    </location>
</feature>
<dbReference type="EMBL" id="MN079094">
    <property type="protein sequence ID" value="QEA05050.1"/>
    <property type="molecule type" value="Genomic_DNA"/>
</dbReference>
<feature type="domain" description="Toxin VasX N-terminal region" evidence="2">
    <location>
        <begin position="27"/>
        <end position="190"/>
    </location>
</feature>
<feature type="transmembrane region" description="Helical" evidence="1">
    <location>
        <begin position="750"/>
        <end position="772"/>
    </location>
</feature>
<evidence type="ECO:0000259" key="2">
    <source>
        <dbReference type="Pfam" id="PF20249"/>
    </source>
</evidence>
<protein>
    <recommendedName>
        <fullName evidence="2">Toxin VasX N-terminal region domain-containing protein</fullName>
    </recommendedName>
</protein>
<dbReference type="AlphaFoldDB" id="A0A5B8R8L1"/>
<keyword evidence="1" id="KW-0472">Membrane</keyword>
<keyword evidence="1" id="KW-1133">Transmembrane helix</keyword>
<dbReference type="NCBIfam" id="NF041559">
    <property type="entry name" value="BTH_I2691_fam"/>
    <property type="match status" value="1"/>
</dbReference>